<gene>
    <name evidence="6" type="ORF">GO816_16220</name>
</gene>
<sequence>MKPLTKFKLFLRLRTWRWLVGPETRFDLTARIFHSICIFILAALGYNVPFNYIVGLHDIALLSAVSFLLFAIVYYLSRVAQKKSIAVLLFCITGNILFIVNFFLNSGIDGPTDLFFILTMVVMIAVIPVRYYWILIATHFIIVLSLHGIQYINADLVPYTYDSTAFRYSDITSAYVVVVSLILLCFYFIKYNYDLEKKSAEQKAAMMKLLNEEKNKLFSIISHDLRAPLTNVQNYLELLGEVDLSADEQQEIKVKLLDSTRNTLDMLNNVLSWSKSQMSGLKFSSTELYLHELLLPQLLLFTNIAQNKNIKIEISIDQELKIIGNADMVQMIMRNLINNAIKFTAPGGRIIVSAQRENNYALLLVKDSGAGKPVKLSNNIFYLNNESTKGTANEKGVGLGLVLCKEFTEVQNGNIWFECDSVSGTTFFVELLQYNGNAVSMPA</sequence>
<dbReference type="EMBL" id="WQLA01000007">
    <property type="protein sequence ID" value="MVN92683.1"/>
    <property type="molecule type" value="Genomic_DNA"/>
</dbReference>
<dbReference type="SUPFAM" id="SSF55874">
    <property type="entry name" value="ATPase domain of HSP90 chaperone/DNA topoisomerase II/histidine kinase"/>
    <property type="match status" value="1"/>
</dbReference>
<keyword evidence="7" id="KW-1185">Reference proteome</keyword>
<dbReference type="RefSeq" id="WP_157543008.1">
    <property type="nucleotide sequence ID" value="NZ_WQLA01000007.1"/>
</dbReference>
<dbReference type="Pfam" id="PF00512">
    <property type="entry name" value="HisKA"/>
    <property type="match status" value="1"/>
</dbReference>
<dbReference type="PANTHER" id="PTHR43547:SF2">
    <property type="entry name" value="HYBRID SIGNAL TRANSDUCTION HISTIDINE KINASE C"/>
    <property type="match status" value="1"/>
</dbReference>
<dbReference type="SMART" id="SM00388">
    <property type="entry name" value="HisKA"/>
    <property type="match status" value="1"/>
</dbReference>
<dbReference type="CDD" id="cd00075">
    <property type="entry name" value="HATPase"/>
    <property type="match status" value="1"/>
</dbReference>
<evidence type="ECO:0000256" key="3">
    <source>
        <dbReference type="ARBA" id="ARBA00022553"/>
    </source>
</evidence>
<evidence type="ECO:0000256" key="4">
    <source>
        <dbReference type="SAM" id="Phobius"/>
    </source>
</evidence>
<keyword evidence="6" id="KW-0418">Kinase</keyword>
<dbReference type="EC" id="2.7.13.3" evidence="2"/>
<evidence type="ECO:0000256" key="2">
    <source>
        <dbReference type="ARBA" id="ARBA00012438"/>
    </source>
</evidence>
<dbReference type="Pfam" id="PF02518">
    <property type="entry name" value="HATPase_c"/>
    <property type="match status" value="1"/>
</dbReference>
<dbReference type="PANTHER" id="PTHR43547">
    <property type="entry name" value="TWO-COMPONENT HISTIDINE KINASE"/>
    <property type="match status" value="1"/>
</dbReference>
<dbReference type="CDD" id="cd00082">
    <property type="entry name" value="HisKA"/>
    <property type="match status" value="1"/>
</dbReference>
<dbReference type="InterPro" id="IPR005467">
    <property type="entry name" value="His_kinase_dom"/>
</dbReference>
<evidence type="ECO:0000256" key="1">
    <source>
        <dbReference type="ARBA" id="ARBA00000085"/>
    </source>
</evidence>
<dbReference type="SMART" id="SM00387">
    <property type="entry name" value="HATPase_c"/>
    <property type="match status" value="1"/>
</dbReference>
<protein>
    <recommendedName>
        <fullName evidence="2">histidine kinase</fullName>
        <ecNumber evidence="2">2.7.13.3</ecNumber>
    </recommendedName>
</protein>
<feature type="transmembrane region" description="Helical" evidence="4">
    <location>
        <begin position="172"/>
        <end position="189"/>
    </location>
</feature>
<dbReference type="GO" id="GO:0000155">
    <property type="term" value="F:phosphorelay sensor kinase activity"/>
    <property type="evidence" value="ECO:0007669"/>
    <property type="project" value="InterPro"/>
</dbReference>
<dbReference type="Gene3D" id="1.10.287.130">
    <property type="match status" value="1"/>
</dbReference>
<dbReference type="InterPro" id="IPR003661">
    <property type="entry name" value="HisK_dim/P_dom"/>
</dbReference>
<name>A0A6I4IR02_9SPHI</name>
<dbReference type="InterPro" id="IPR003594">
    <property type="entry name" value="HATPase_dom"/>
</dbReference>
<feature type="transmembrane region" description="Helical" evidence="4">
    <location>
        <begin position="32"/>
        <end position="53"/>
    </location>
</feature>
<keyword evidence="4" id="KW-0472">Membrane</keyword>
<feature type="domain" description="Histidine kinase" evidence="5">
    <location>
        <begin position="220"/>
        <end position="435"/>
    </location>
</feature>
<proteinExistence type="predicted"/>
<dbReference type="PROSITE" id="PS50109">
    <property type="entry name" value="HIS_KIN"/>
    <property type="match status" value="1"/>
</dbReference>
<keyword evidence="4" id="KW-0812">Transmembrane</keyword>
<feature type="transmembrane region" description="Helical" evidence="4">
    <location>
        <begin position="59"/>
        <end position="77"/>
    </location>
</feature>
<feature type="transmembrane region" description="Helical" evidence="4">
    <location>
        <begin position="84"/>
        <end position="104"/>
    </location>
</feature>
<evidence type="ECO:0000259" key="5">
    <source>
        <dbReference type="PROSITE" id="PS50109"/>
    </source>
</evidence>
<accession>A0A6I4IR02</accession>
<dbReference type="SUPFAM" id="SSF47384">
    <property type="entry name" value="Homodimeric domain of signal transducing histidine kinase"/>
    <property type="match status" value="1"/>
</dbReference>
<comment type="catalytic activity">
    <reaction evidence="1">
        <text>ATP + protein L-histidine = ADP + protein N-phospho-L-histidine.</text>
        <dbReference type="EC" id="2.7.13.3"/>
    </reaction>
</comment>
<dbReference type="Gene3D" id="3.30.565.10">
    <property type="entry name" value="Histidine kinase-like ATPase, C-terminal domain"/>
    <property type="match status" value="1"/>
</dbReference>
<keyword evidence="3" id="KW-0597">Phosphoprotein</keyword>
<comment type="caution">
    <text evidence="6">The sequence shown here is derived from an EMBL/GenBank/DDBJ whole genome shotgun (WGS) entry which is preliminary data.</text>
</comment>
<feature type="transmembrane region" description="Helical" evidence="4">
    <location>
        <begin position="132"/>
        <end position="152"/>
    </location>
</feature>
<keyword evidence="6" id="KW-0808">Transferase</keyword>
<dbReference type="InterPro" id="IPR036890">
    <property type="entry name" value="HATPase_C_sf"/>
</dbReference>
<reference evidence="6 7" key="1">
    <citation type="submission" date="2019-12" db="EMBL/GenBank/DDBJ databases">
        <title>Mucilaginibacter sp. HME9299 genome sequencing and assembly.</title>
        <authorList>
            <person name="Kang H."/>
            <person name="Kim H."/>
            <person name="Joh K."/>
        </authorList>
    </citation>
    <scope>NUCLEOTIDE SEQUENCE [LARGE SCALE GENOMIC DNA]</scope>
    <source>
        <strain evidence="6 7">HME9299</strain>
    </source>
</reference>
<dbReference type="InterPro" id="IPR036097">
    <property type="entry name" value="HisK_dim/P_sf"/>
</dbReference>
<keyword evidence="4" id="KW-1133">Transmembrane helix</keyword>
<dbReference type="Proteomes" id="UP000434850">
    <property type="component" value="Unassembled WGS sequence"/>
</dbReference>
<dbReference type="AlphaFoldDB" id="A0A6I4IR02"/>
<organism evidence="6 7">
    <name type="scientific">Mucilaginibacter aquatilis</name>
    <dbReference type="NCBI Taxonomy" id="1517760"/>
    <lineage>
        <taxon>Bacteria</taxon>
        <taxon>Pseudomonadati</taxon>
        <taxon>Bacteroidota</taxon>
        <taxon>Sphingobacteriia</taxon>
        <taxon>Sphingobacteriales</taxon>
        <taxon>Sphingobacteriaceae</taxon>
        <taxon>Mucilaginibacter</taxon>
    </lineage>
</organism>
<dbReference type="OrthoDB" id="9810447at2"/>
<feature type="transmembrane region" description="Helical" evidence="4">
    <location>
        <begin position="110"/>
        <end position="127"/>
    </location>
</feature>
<evidence type="ECO:0000313" key="7">
    <source>
        <dbReference type="Proteomes" id="UP000434850"/>
    </source>
</evidence>
<evidence type="ECO:0000313" key="6">
    <source>
        <dbReference type="EMBL" id="MVN92683.1"/>
    </source>
</evidence>